<name>A0A5B9R9A9_9AGAM</name>
<gene>
    <name evidence="1" type="ORF">Fomme_000054</name>
</gene>
<sequence length="202" mass="23956">MYIKTKMTNMLPSMILKSVTYKDNYVIFKLYPLSLKYSSCTLQVMIYYIYDFLGRLGTIHADRDTVEYLNHLIDGEKCIINMSLVNLDACDFSKINTTNEYDINIKKFYYVFKRNHLNVFTKLMLKHIFKKNNIEMNRLDIVYPKVLTIMVPVGSFEQRFNPSMYGLMHTIDLGTGKVTPYVVPRGDKRPWPNREKLYPWKK</sequence>
<reference evidence="1" key="1">
    <citation type="submission" date="2019-03" db="EMBL/GenBank/DDBJ databases">
        <title>Evidence of extensive intraspecific noncoding reshuffling in a 169kb mitochondrial genome of basidiomycete fungus.</title>
        <authorList>
            <person name="Lee H.-H."/>
            <person name="Ke H.-M."/>
            <person name="Lin C.-Y.I."/>
            <person name="Lee T.J."/>
            <person name="Chung C.-L."/>
            <person name="Tsai I.J."/>
        </authorList>
    </citation>
    <scope>NUCLEOTIDE SEQUENCE</scope>
    <source>
        <strain evidence="1">MF3/22</strain>
    </source>
</reference>
<accession>A0A5B9R9A9</accession>
<dbReference type="EMBL" id="MK623258">
    <property type="protein sequence ID" value="QEG57051.1"/>
    <property type="molecule type" value="Genomic_DNA"/>
</dbReference>
<keyword evidence="1" id="KW-0496">Mitochondrion</keyword>
<dbReference type="AlphaFoldDB" id="A0A5B9R9A9"/>
<protein>
    <submittedName>
        <fullName evidence="1">Uncharacterized protein</fullName>
    </submittedName>
</protein>
<evidence type="ECO:0000313" key="1">
    <source>
        <dbReference type="EMBL" id="QEG57051.1"/>
    </source>
</evidence>
<proteinExistence type="predicted"/>
<geneLocation type="mitochondrion" evidence="1"/>
<organism evidence="1">
    <name type="scientific">Fomitiporia mediterranea</name>
    <dbReference type="NCBI Taxonomy" id="208960"/>
    <lineage>
        <taxon>Eukaryota</taxon>
        <taxon>Fungi</taxon>
        <taxon>Dikarya</taxon>
        <taxon>Basidiomycota</taxon>
        <taxon>Agaricomycotina</taxon>
        <taxon>Agaricomycetes</taxon>
        <taxon>Hymenochaetales</taxon>
        <taxon>Hymenochaetaceae</taxon>
        <taxon>Fomitiporia</taxon>
    </lineage>
</organism>